<dbReference type="Pfam" id="PF02424">
    <property type="entry name" value="ApbE"/>
    <property type="match status" value="1"/>
</dbReference>
<dbReference type="EMBL" id="QXML01000012">
    <property type="protein sequence ID" value="RIW12755.1"/>
    <property type="molecule type" value="Genomic_DNA"/>
</dbReference>
<keyword evidence="14" id="KW-1185">Reference proteome</keyword>
<evidence type="ECO:0000256" key="7">
    <source>
        <dbReference type="ARBA" id="ARBA00022842"/>
    </source>
</evidence>
<sequence length="357" mass="39354">MDKINILAPRVLPLTWANSLIMRVTLSYLFLAFVLFSSCSEKEKTYKTYEGEIFGTYYRIQVADTGKDLQPEFDSVFTLINSASNSYVQESEVSDFNRLGQLLSPSNTFKEMMDSAAKFHRLSEGYFEPTLYPLLKSWGFSFEQKEQMDSVKVAELLALVGFEPMISVTDSGYFATKPGVMLDITGLGEGYAIDKLVEVVEKNQIADYMVEIGGEMKAKGLNSRGTTWSIGIEDPAQAEMGVTSSMLTKVDLDNRAISSSGNYRKFYIDEAGNRRPHILDPLTGFPVSHSMVSVSVIASSATEADALATAFMAMGPEKAKALAENLPGVEAMFVIGGKEKLEMEFTSGFPKPETSEQ</sequence>
<comment type="cofactor">
    <cofactor evidence="11">
        <name>Mg(2+)</name>
        <dbReference type="ChEBI" id="CHEBI:18420"/>
    </cofactor>
    <cofactor evidence="11">
        <name>Mn(2+)</name>
        <dbReference type="ChEBI" id="CHEBI:29035"/>
    </cofactor>
    <text evidence="11">Magnesium. Can also use manganese.</text>
</comment>
<gene>
    <name evidence="13" type="ORF">D0X99_18345</name>
</gene>
<feature type="binding site" evidence="11">
    <location>
        <position position="186"/>
    </location>
    <ligand>
        <name>Mg(2+)</name>
        <dbReference type="ChEBI" id="CHEBI:18420"/>
    </ligand>
</feature>
<comment type="similarity">
    <text evidence="10">Belongs to the ApbE family.</text>
</comment>
<feature type="binding site" evidence="11">
    <location>
        <position position="309"/>
    </location>
    <ligand>
        <name>Mg(2+)</name>
        <dbReference type="ChEBI" id="CHEBI:18420"/>
    </ligand>
</feature>
<evidence type="ECO:0000256" key="6">
    <source>
        <dbReference type="ARBA" id="ARBA00022827"/>
    </source>
</evidence>
<evidence type="ECO:0000256" key="12">
    <source>
        <dbReference type="SAM" id="Phobius"/>
    </source>
</evidence>
<dbReference type="InterPro" id="IPR024932">
    <property type="entry name" value="ApbE"/>
</dbReference>
<evidence type="ECO:0000313" key="14">
    <source>
        <dbReference type="Proteomes" id="UP000283522"/>
    </source>
</evidence>
<keyword evidence="12" id="KW-0472">Membrane</keyword>
<dbReference type="PANTHER" id="PTHR30040:SF2">
    <property type="entry name" value="FAD:PROTEIN FMN TRANSFERASE"/>
    <property type="match status" value="1"/>
</dbReference>
<reference evidence="13 14" key="1">
    <citation type="submission" date="2018-09" db="EMBL/GenBank/DDBJ databases">
        <authorList>
            <person name="Wang X."/>
            <person name="Du Z."/>
        </authorList>
    </citation>
    <scope>NUCLEOTIDE SEQUENCE [LARGE SCALE GENOMIC DNA]</scope>
    <source>
        <strain evidence="13 14">N3</strain>
    </source>
</reference>
<keyword evidence="6 10" id="KW-0274">FAD</keyword>
<evidence type="ECO:0000256" key="5">
    <source>
        <dbReference type="ARBA" id="ARBA00022723"/>
    </source>
</evidence>
<dbReference type="InterPro" id="IPR003374">
    <property type="entry name" value="ApbE-like_sf"/>
</dbReference>
<dbReference type="PANTHER" id="PTHR30040">
    <property type="entry name" value="THIAMINE BIOSYNTHESIS LIPOPROTEIN APBE"/>
    <property type="match status" value="1"/>
</dbReference>
<keyword evidence="12" id="KW-1133">Transmembrane helix</keyword>
<evidence type="ECO:0000256" key="9">
    <source>
        <dbReference type="ARBA" id="ARBA00048540"/>
    </source>
</evidence>
<keyword evidence="12" id="KW-0812">Transmembrane</keyword>
<organism evidence="13 14">
    <name type="scientific">Algoriphagus lacus</name>
    <dbReference type="NCBI Taxonomy" id="2056311"/>
    <lineage>
        <taxon>Bacteria</taxon>
        <taxon>Pseudomonadati</taxon>
        <taxon>Bacteroidota</taxon>
        <taxon>Cytophagia</taxon>
        <taxon>Cytophagales</taxon>
        <taxon>Cyclobacteriaceae</taxon>
        <taxon>Algoriphagus</taxon>
    </lineage>
</organism>
<feature type="transmembrane region" description="Helical" evidence="12">
    <location>
        <begin position="20"/>
        <end position="39"/>
    </location>
</feature>
<keyword evidence="5 10" id="KW-0479">Metal-binding</keyword>
<evidence type="ECO:0000313" key="13">
    <source>
        <dbReference type="EMBL" id="RIW12755.1"/>
    </source>
</evidence>
<name>A0A418PMC3_9BACT</name>
<evidence type="ECO:0000256" key="8">
    <source>
        <dbReference type="ARBA" id="ARBA00031306"/>
    </source>
</evidence>
<feature type="binding site" evidence="11">
    <location>
        <position position="305"/>
    </location>
    <ligand>
        <name>Mg(2+)</name>
        <dbReference type="ChEBI" id="CHEBI:18420"/>
    </ligand>
</feature>
<protein>
    <recommendedName>
        <fullName evidence="2 10">FAD:protein FMN transferase</fullName>
        <ecNumber evidence="1 10">2.7.1.180</ecNumber>
    </recommendedName>
    <alternativeName>
        <fullName evidence="8 10">Flavin transferase</fullName>
    </alternativeName>
</protein>
<evidence type="ECO:0000256" key="3">
    <source>
        <dbReference type="ARBA" id="ARBA00022630"/>
    </source>
</evidence>
<evidence type="ECO:0000256" key="11">
    <source>
        <dbReference type="PIRSR" id="PIRSR006268-2"/>
    </source>
</evidence>
<dbReference type="GO" id="GO:0016740">
    <property type="term" value="F:transferase activity"/>
    <property type="evidence" value="ECO:0007669"/>
    <property type="project" value="UniProtKB-UniRule"/>
</dbReference>
<dbReference type="PIRSF" id="PIRSF006268">
    <property type="entry name" value="ApbE"/>
    <property type="match status" value="1"/>
</dbReference>
<evidence type="ECO:0000256" key="2">
    <source>
        <dbReference type="ARBA" id="ARBA00016337"/>
    </source>
</evidence>
<keyword evidence="4 10" id="KW-0808">Transferase</keyword>
<keyword evidence="7 10" id="KW-0460">Magnesium</keyword>
<comment type="catalytic activity">
    <reaction evidence="9 10">
        <text>L-threonyl-[protein] + FAD = FMN-L-threonyl-[protein] + AMP + H(+)</text>
        <dbReference type="Rhea" id="RHEA:36847"/>
        <dbReference type="Rhea" id="RHEA-COMP:11060"/>
        <dbReference type="Rhea" id="RHEA-COMP:11061"/>
        <dbReference type="ChEBI" id="CHEBI:15378"/>
        <dbReference type="ChEBI" id="CHEBI:30013"/>
        <dbReference type="ChEBI" id="CHEBI:57692"/>
        <dbReference type="ChEBI" id="CHEBI:74257"/>
        <dbReference type="ChEBI" id="CHEBI:456215"/>
        <dbReference type="EC" id="2.7.1.180"/>
    </reaction>
</comment>
<evidence type="ECO:0000256" key="4">
    <source>
        <dbReference type="ARBA" id="ARBA00022679"/>
    </source>
</evidence>
<dbReference type="Proteomes" id="UP000283522">
    <property type="component" value="Unassembled WGS sequence"/>
</dbReference>
<keyword evidence="3 10" id="KW-0285">Flavoprotein</keyword>
<dbReference type="Gene3D" id="3.10.520.10">
    <property type="entry name" value="ApbE-like domains"/>
    <property type="match status" value="1"/>
</dbReference>
<dbReference type="EC" id="2.7.1.180" evidence="1 10"/>
<evidence type="ECO:0000256" key="1">
    <source>
        <dbReference type="ARBA" id="ARBA00011955"/>
    </source>
</evidence>
<proteinExistence type="inferred from homology"/>
<evidence type="ECO:0000256" key="10">
    <source>
        <dbReference type="PIRNR" id="PIRNR006268"/>
    </source>
</evidence>
<dbReference type="AlphaFoldDB" id="A0A418PMC3"/>
<comment type="caution">
    <text evidence="13">The sequence shown here is derived from an EMBL/GenBank/DDBJ whole genome shotgun (WGS) entry which is preliminary data.</text>
</comment>
<accession>A0A418PMC3</accession>
<dbReference type="SUPFAM" id="SSF143631">
    <property type="entry name" value="ApbE-like"/>
    <property type="match status" value="1"/>
</dbReference>
<dbReference type="GO" id="GO:0046872">
    <property type="term" value="F:metal ion binding"/>
    <property type="evidence" value="ECO:0007669"/>
    <property type="project" value="UniProtKB-UniRule"/>
</dbReference>